<feature type="transmembrane region" description="Helical" evidence="1">
    <location>
        <begin position="229"/>
        <end position="247"/>
    </location>
</feature>
<sequence length="383" mass="42481">MTPEEQAALGKIGLTIHENLLVAIFMSFFYGMYILIFPIAVSTLLRKGIFEGANKRANLAMFSVALLTFEYTATIQLNLYSNFDVSIVDRAAVASRQAIRFSMVILWPQLINFMVGDAIIVWRVWVLYSERKYIRTSLVVLWVITALSYTAYTGWRQHLMIKNGTGAFDATAEKLQVICFSLSCATNIIGTCLVGLKAWEFRRSIRMNTGGTGKPTVVQRCLDLMTETGIVYCLLQFTFLMLNSIQSSNNKPSGGSFDIATHLMIEAAIVVGAIYPLLTVTMVSQSRSLAVTSRPHVTGLTGSSGGRTTAHEEFHLATNKSLPSMQFGIHVPYARGHRDLKIRWEAVEVLLRIPTFLKMEVGLPPVPVTDTAVEFTVLARHGP</sequence>
<dbReference type="AlphaFoldDB" id="A0AAD7JCQ9"/>
<keyword evidence="3" id="KW-1185">Reference proteome</keyword>
<dbReference type="EMBL" id="JARKIB010000038">
    <property type="protein sequence ID" value="KAJ7759879.1"/>
    <property type="molecule type" value="Genomic_DNA"/>
</dbReference>
<keyword evidence="1" id="KW-0812">Transmembrane</keyword>
<feature type="transmembrane region" description="Helical" evidence="1">
    <location>
        <begin position="99"/>
        <end position="126"/>
    </location>
</feature>
<organism evidence="2 3">
    <name type="scientific">Mycena metata</name>
    <dbReference type="NCBI Taxonomy" id="1033252"/>
    <lineage>
        <taxon>Eukaryota</taxon>
        <taxon>Fungi</taxon>
        <taxon>Dikarya</taxon>
        <taxon>Basidiomycota</taxon>
        <taxon>Agaricomycotina</taxon>
        <taxon>Agaricomycetes</taxon>
        <taxon>Agaricomycetidae</taxon>
        <taxon>Agaricales</taxon>
        <taxon>Marasmiineae</taxon>
        <taxon>Mycenaceae</taxon>
        <taxon>Mycena</taxon>
    </lineage>
</organism>
<dbReference type="Proteomes" id="UP001215598">
    <property type="component" value="Unassembled WGS sequence"/>
</dbReference>
<feature type="transmembrane region" description="Helical" evidence="1">
    <location>
        <begin position="259"/>
        <end position="278"/>
    </location>
</feature>
<protein>
    <submittedName>
        <fullName evidence="2">Uncharacterized protein</fullName>
    </submittedName>
</protein>
<gene>
    <name evidence="2" type="ORF">B0H16DRAFT_1456598</name>
</gene>
<feature type="transmembrane region" description="Helical" evidence="1">
    <location>
        <begin position="57"/>
        <end position="79"/>
    </location>
</feature>
<evidence type="ECO:0000313" key="2">
    <source>
        <dbReference type="EMBL" id="KAJ7759879.1"/>
    </source>
</evidence>
<keyword evidence="1" id="KW-0472">Membrane</keyword>
<feature type="transmembrane region" description="Helical" evidence="1">
    <location>
        <begin position="138"/>
        <end position="155"/>
    </location>
</feature>
<evidence type="ECO:0000313" key="3">
    <source>
        <dbReference type="Proteomes" id="UP001215598"/>
    </source>
</evidence>
<feature type="transmembrane region" description="Helical" evidence="1">
    <location>
        <begin position="175"/>
        <end position="196"/>
    </location>
</feature>
<proteinExistence type="predicted"/>
<evidence type="ECO:0000256" key="1">
    <source>
        <dbReference type="SAM" id="Phobius"/>
    </source>
</evidence>
<accession>A0AAD7JCQ9</accession>
<name>A0AAD7JCQ9_9AGAR</name>
<reference evidence="2" key="1">
    <citation type="submission" date="2023-03" db="EMBL/GenBank/DDBJ databases">
        <title>Massive genome expansion in bonnet fungi (Mycena s.s.) driven by repeated elements and novel gene families across ecological guilds.</title>
        <authorList>
            <consortium name="Lawrence Berkeley National Laboratory"/>
            <person name="Harder C.B."/>
            <person name="Miyauchi S."/>
            <person name="Viragh M."/>
            <person name="Kuo A."/>
            <person name="Thoen E."/>
            <person name="Andreopoulos B."/>
            <person name="Lu D."/>
            <person name="Skrede I."/>
            <person name="Drula E."/>
            <person name="Henrissat B."/>
            <person name="Morin E."/>
            <person name="Kohler A."/>
            <person name="Barry K."/>
            <person name="LaButti K."/>
            <person name="Morin E."/>
            <person name="Salamov A."/>
            <person name="Lipzen A."/>
            <person name="Mereny Z."/>
            <person name="Hegedus B."/>
            <person name="Baldrian P."/>
            <person name="Stursova M."/>
            <person name="Weitz H."/>
            <person name="Taylor A."/>
            <person name="Grigoriev I.V."/>
            <person name="Nagy L.G."/>
            <person name="Martin F."/>
            <person name="Kauserud H."/>
        </authorList>
    </citation>
    <scope>NUCLEOTIDE SEQUENCE</scope>
    <source>
        <strain evidence="2">CBHHK182m</strain>
    </source>
</reference>
<keyword evidence="1" id="KW-1133">Transmembrane helix</keyword>
<feature type="transmembrane region" description="Helical" evidence="1">
    <location>
        <begin position="20"/>
        <end position="45"/>
    </location>
</feature>
<comment type="caution">
    <text evidence="2">The sequence shown here is derived from an EMBL/GenBank/DDBJ whole genome shotgun (WGS) entry which is preliminary data.</text>
</comment>